<comment type="cofactor">
    <cofactor evidence="1">
        <name>Zn(2+)</name>
        <dbReference type="ChEBI" id="CHEBI:29105"/>
    </cofactor>
</comment>
<dbReference type="SMART" id="SM01264">
    <property type="entry name" value="M16C_associated"/>
    <property type="match status" value="1"/>
</dbReference>
<dbReference type="eggNOG" id="KOG2019">
    <property type="taxonomic scope" value="Eukaryota"/>
</dbReference>
<proteinExistence type="inferred from homology"/>
<dbReference type="InParanoid" id="A9UXJ5"/>
<dbReference type="GO" id="GO:0046872">
    <property type="term" value="F:metal ion binding"/>
    <property type="evidence" value="ECO:0007669"/>
    <property type="project" value="UniProtKB-KW"/>
</dbReference>
<dbReference type="PANTHER" id="PTHR43016:SF13">
    <property type="entry name" value="PRESEQUENCE PROTEASE, MITOCHONDRIAL"/>
    <property type="match status" value="1"/>
</dbReference>
<evidence type="ECO:0000313" key="12">
    <source>
        <dbReference type="Proteomes" id="UP000001357"/>
    </source>
</evidence>
<dbReference type="FunFam" id="3.30.830.10:FF:000013">
    <property type="entry name" value="Mitochondrial presequence protease"/>
    <property type="match status" value="1"/>
</dbReference>
<keyword evidence="4" id="KW-0645">Protease</keyword>
<dbReference type="InterPro" id="IPR007863">
    <property type="entry name" value="Peptidase_M16_C"/>
</dbReference>
<dbReference type="FunCoup" id="A9UXJ5">
    <property type="interactions" value="1324"/>
</dbReference>
<evidence type="ECO:0000256" key="9">
    <source>
        <dbReference type="ARBA" id="ARBA00023128"/>
    </source>
</evidence>
<protein>
    <recommendedName>
        <fullName evidence="10">Peptidase M16C associated domain-containing protein</fullName>
    </recommendedName>
</protein>
<keyword evidence="6" id="KW-0378">Hydrolase</keyword>
<evidence type="ECO:0000256" key="4">
    <source>
        <dbReference type="ARBA" id="ARBA00022670"/>
    </source>
</evidence>
<dbReference type="InterPro" id="IPR013578">
    <property type="entry name" value="Peptidase_M16C_assoc"/>
</dbReference>
<dbReference type="GO" id="GO:0016485">
    <property type="term" value="P:protein processing"/>
    <property type="evidence" value="ECO:0000318"/>
    <property type="project" value="GO_Central"/>
</dbReference>
<dbReference type="KEGG" id="mbr:MONBRDRAFT_25023"/>
<dbReference type="SUPFAM" id="SSF63411">
    <property type="entry name" value="LuxS/MPP-like metallohydrolase"/>
    <property type="match status" value="4"/>
</dbReference>
<evidence type="ECO:0000256" key="2">
    <source>
        <dbReference type="ARBA" id="ARBA00004173"/>
    </source>
</evidence>
<evidence type="ECO:0000256" key="1">
    <source>
        <dbReference type="ARBA" id="ARBA00001947"/>
    </source>
</evidence>
<sequence>MWPAQRASKASLMVRVSLCQLPVVDHQWLFASPTLPSPVIKQAKPLEITASPLFGLSPTWGCRISWSIPFFVGLSDILAVTPFSRCFRDRLMLTRAVPRSLSNFMNAFTAPDNTVYPFATTNPQDYVNLMSVYCDAVFFPLLKAQDFAQEGWRVEHADPMDQTSPLEFKGVVFNEMKGALSSADQLYWTRSHQLLHPDTIYSHVSGGEPLHILNLTHDELKAFHAQHYHPSNSCFITYGDLLLEDHLNFLDTQFICPTCFNFLHRNSRAQVLKQFSRQSAVIGRTTTTHWDAPRRHVVSCAPDPVAVDPAKQDKLSVAFLLTDTANAYENFCLRVLSILLTDGNHAPFFQSLIDQGIGSVFTPNTGFDSSTEVTSFAIGVQGIGPEQHDQVLQAIDATFAQVAQEGFEPELVEGILHLLELSQKDVKPHFGLNIATSLIGSLFRGAAFEDSMLGQQLIDRFEQDWRQDPQFFQNLIRKHFLNNQHRLTLVMTPDAHYNTELEQREHAKLQSVLSNLSDQDREHIYQRGLELLEQQNREEDVSCLPSLAVEDVERIRAYPERQVQQMGERAVHIFEQPTNGISYFRMKLPLTNFTAKQHQLLPLFTTLLTSCGAGDVSYRDFEKLIRQHTGGLGASVSLLHHHTELHRYTRYLELASSALERKLDHMFGLWRDIFADAHVNDMQHLRNTLQMSATMAFESVVSTGHVFAMSLAASPISEGLAESEALGGLTHVLELNRLAAEQDLSDVAAELLQMRDQLLYSPNASCSLNADGATLQTSLQRLGSFLPEITPRVVPHTTSTMALRETPFLARLQESPRLAISTPFAVNFAAAAVPGTTYTDHDHAALTLALKIMSLKFLHREIREKGGAYGGGVTQGDGAIKFYSYRDPNPGNSFEAFVRSGEWITSGQFSDRDLNEAKLMAFQQLDGPSSPGRRGRDWFMADIDPTMKQKRRERLLDASREDVLRAAQRFLSPDVIENAHAVTLATEAQTQRLVENHGYESMPLEMAPPAEV</sequence>
<evidence type="ECO:0000313" key="11">
    <source>
        <dbReference type="EMBL" id="EDQ89853.1"/>
    </source>
</evidence>
<dbReference type="EMBL" id="CH991549">
    <property type="protein sequence ID" value="EDQ89853.1"/>
    <property type="molecule type" value="Genomic_DNA"/>
</dbReference>
<keyword evidence="12" id="KW-1185">Reference proteome</keyword>
<evidence type="ECO:0000256" key="5">
    <source>
        <dbReference type="ARBA" id="ARBA00022723"/>
    </source>
</evidence>
<organism evidence="11 12">
    <name type="scientific">Monosiga brevicollis</name>
    <name type="common">Choanoflagellate</name>
    <dbReference type="NCBI Taxonomy" id="81824"/>
    <lineage>
        <taxon>Eukaryota</taxon>
        <taxon>Choanoflagellata</taxon>
        <taxon>Craspedida</taxon>
        <taxon>Salpingoecidae</taxon>
        <taxon>Monosiga</taxon>
    </lineage>
</organism>
<dbReference type="OMA" id="NYLYYIR"/>
<evidence type="ECO:0000259" key="10">
    <source>
        <dbReference type="SMART" id="SM01264"/>
    </source>
</evidence>
<dbReference type="GeneID" id="5890488"/>
<dbReference type="Pfam" id="PF22516">
    <property type="entry name" value="PreP_C"/>
    <property type="match status" value="1"/>
</dbReference>
<dbReference type="InterPro" id="IPR055130">
    <property type="entry name" value="PreP_C"/>
</dbReference>
<comment type="similarity">
    <text evidence="3">Belongs to the peptidase M16 family. PreP subfamily.</text>
</comment>
<dbReference type="Pfam" id="PF08367">
    <property type="entry name" value="M16C_assoc"/>
    <property type="match status" value="1"/>
</dbReference>
<dbReference type="PANTHER" id="PTHR43016">
    <property type="entry name" value="PRESEQUENCE PROTEASE"/>
    <property type="match status" value="1"/>
</dbReference>
<comment type="subcellular location">
    <subcellularLocation>
        <location evidence="2">Mitochondrion</location>
    </subcellularLocation>
</comment>
<keyword evidence="7" id="KW-0862">Zinc</keyword>
<accession>A9UXJ5</accession>
<evidence type="ECO:0000256" key="3">
    <source>
        <dbReference type="ARBA" id="ARBA00007575"/>
    </source>
</evidence>
<keyword evidence="9" id="KW-0496">Mitochondrion</keyword>
<dbReference type="GO" id="GO:0004222">
    <property type="term" value="F:metalloendopeptidase activity"/>
    <property type="evidence" value="ECO:0000318"/>
    <property type="project" value="GO_Central"/>
</dbReference>
<dbReference type="Proteomes" id="UP000001357">
    <property type="component" value="Unassembled WGS sequence"/>
</dbReference>
<name>A9UXJ5_MONBE</name>
<dbReference type="AlphaFoldDB" id="A9UXJ5"/>
<gene>
    <name evidence="11" type="ORF">MONBRDRAFT_25023</name>
</gene>
<dbReference type="STRING" id="81824.A9UXJ5"/>
<dbReference type="RefSeq" id="XP_001745275.1">
    <property type="nucleotide sequence ID" value="XM_001745223.1"/>
</dbReference>
<dbReference type="Pfam" id="PF05193">
    <property type="entry name" value="Peptidase_M16_C"/>
    <property type="match status" value="1"/>
</dbReference>
<feature type="domain" description="Peptidase M16C associated" evidence="10">
    <location>
        <begin position="491"/>
        <end position="738"/>
    </location>
</feature>
<dbReference type="InterPro" id="IPR011249">
    <property type="entry name" value="Metalloenz_LuxS/M16"/>
</dbReference>
<evidence type="ECO:0000256" key="8">
    <source>
        <dbReference type="ARBA" id="ARBA00023049"/>
    </source>
</evidence>
<dbReference type="Gene3D" id="3.30.830.10">
    <property type="entry name" value="Metalloenzyme, LuxS/M16 peptidase-like"/>
    <property type="match status" value="4"/>
</dbReference>
<evidence type="ECO:0000256" key="7">
    <source>
        <dbReference type="ARBA" id="ARBA00022833"/>
    </source>
</evidence>
<evidence type="ECO:0000256" key="6">
    <source>
        <dbReference type="ARBA" id="ARBA00022801"/>
    </source>
</evidence>
<dbReference type="FunFam" id="3.30.830.10:FF:000009">
    <property type="entry name" value="Presequence protease, mitochondrial"/>
    <property type="match status" value="1"/>
</dbReference>
<reference evidence="11 12" key="1">
    <citation type="journal article" date="2008" name="Nature">
        <title>The genome of the choanoflagellate Monosiga brevicollis and the origin of metazoans.</title>
        <authorList>
            <consortium name="JGI Sequencing"/>
            <person name="King N."/>
            <person name="Westbrook M.J."/>
            <person name="Young S.L."/>
            <person name="Kuo A."/>
            <person name="Abedin M."/>
            <person name="Chapman J."/>
            <person name="Fairclough S."/>
            <person name="Hellsten U."/>
            <person name="Isogai Y."/>
            <person name="Letunic I."/>
            <person name="Marr M."/>
            <person name="Pincus D."/>
            <person name="Putnam N."/>
            <person name="Rokas A."/>
            <person name="Wright K.J."/>
            <person name="Zuzow R."/>
            <person name="Dirks W."/>
            <person name="Good M."/>
            <person name="Goodstein D."/>
            <person name="Lemons D."/>
            <person name="Li W."/>
            <person name="Lyons J.B."/>
            <person name="Morris A."/>
            <person name="Nichols S."/>
            <person name="Richter D.J."/>
            <person name="Salamov A."/>
            <person name="Bork P."/>
            <person name="Lim W.A."/>
            <person name="Manning G."/>
            <person name="Miller W.T."/>
            <person name="McGinnis W."/>
            <person name="Shapiro H."/>
            <person name="Tjian R."/>
            <person name="Grigoriev I.V."/>
            <person name="Rokhsar D."/>
        </authorList>
    </citation>
    <scope>NUCLEOTIDE SEQUENCE [LARGE SCALE GENOMIC DNA]</scope>
    <source>
        <strain evidence="12">MX1 / ATCC 50154</strain>
    </source>
</reference>
<keyword evidence="5" id="KW-0479">Metal-binding</keyword>
<keyword evidence="8" id="KW-0482">Metalloprotease</keyword>
<dbReference type="GO" id="GO:0005759">
    <property type="term" value="C:mitochondrial matrix"/>
    <property type="evidence" value="ECO:0000318"/>
    <property type="project" value="GO_Central"/>
</dbReference>